<reference evidence="1 2" key="1">
    <citation type="submission" date="2021-06" db="EMBL/GenBank/DDBJ databases">
        <authorList>
            <person name="Kallberg Y."/>
            <person name="Tangrot J."/>
            <person name="Rosling A."/>
        </authorList>
    </citation>
    <scope>NUCLEOTIDE SEQUENCE [LARGE SCALE GENOMIC DNA]</scope>
    <source>
        <strain evidence="1 2">120-4 pot B 10/14</strain>
    </source>
</reference>
<evidence type="ECO:0000313" key="1">
    <source>
        <dbReference type="EMBL" id="CAG8854725.1"/>
    </source>
</evidence>
<proteinExistence type="predicted"/>
<feature type="non-terminal residue" evidence="1">
    <location>
        <position position="1"/>
    </location>
</feature>
<sequence length="122" mass="14323">EFSLKLFLERTVVFEQSSSNDTYDPTIEHQDGYQKWESSFFLDLAPIKVEILNFFKGYSSDNSMDTESDEVSCKYFDSSNIYSLFYLKNYLNEVSNSEEDNPVSPIMGKLDFSYLDDYKCHF</sequence>
<name>A0ABN7XIX6_GIGMA</name>
<dbReference type="EMBL" id="CAJVQB010141682">
    <property type="protein sequence ID" value="CAG8854725.1"/>
    <property type="molecule type" value="Genomic_DNA"/>
</dbReference>
<accession>A0ABN7XIX6</accession>
<feature type="non-terminal residue" evidence="1">
    <location>
        <position position="122"/>
    </location>
</feature>
<evidence type="ECO:0000313" key="2">
    <source>
        <dbReference type="Proteomes" id="UP000789901"/>
    </source>
</evidence>
<gene>
    <name evidence="1" type="ORF">GMARGA_LOCUS43546</name>
</gene>
<comment type="caution">
    <text evidence="1">The sequence shown here is derived from an EMBL/GenBank/DDBJ whole genome shotgun (WGS) entry which is preliminary data.</text>
</comment>
<organism evidence="1 2">
    <name type="scientific">Gigaspora margarita</name>
    <dbReference type="NCBI Taxonomy" id="4874"/>
    <lineage>
        <taxon>Eukaryota</taxon>
        <taxon>Fungi</taxon>
        <taxon>Fungi incertae sedis</taxon>
        <taxon>Mucoromycota</taxon>
        <taxon>Glomeromycotina</taxon>
        <taxon>Glomeromycetes</taxon>
        <taxon>Diversisporales</taxon>
        <taxon>Gigasporaceae</taxon>
        <taxon>Gigaspora</taxon>
    </lineage>
</organism>
<protein>
    <submittedName>
        <fullName evidence="1">10731_t:CDS:1</fullName>
    </submittedName>
</protein>
<dbReference type="Proteomes" id="UP000789901">
    <property type="component" value="Unassembled WGS sequence"/>
</dbReference>
<keyword evidence="2" id="KW-1185">Reference proteome</keyword>